<comment type="caution">
    <text evidence="2">The sequence shown here is derived from an EMBL/GenBank/DDBJ whole genome shotgun (WGS) entry which is preliminary data.</text>
</comment>
<dbReference type="OrthoDB" id="9152304at2"/>
<gene>
    <name evidence="2" type="ORF">CLV32_3475</name>
</gene>
<dbReference type="InterPro" id="IPR018490">
    <property type="entry name" value="cNMP-bd_dom_sf"/>
</dbReference>
<dbReference type="SUPFAM" id="SSF51206">
    <property type="entry name" value="cAMP-binding domain-like"/>
    <property type="match status" value="1"/>
</dbReference>
<protein>
    <submittedName>
        <fullName evidence="2">CRP-like cAMP-binding protein</fullName>
    </submittedName>
</protein>
<dbReference type="PROSITE" id="PS50042">
    <property type="entry name" value="CNMP_BINDING_3"/>
    <property type="match status" value="1"/>
</dbReference>
<reference evidence="2 3" key="1">
    <citation type="submission" date="2019-03" db="EMBL/GenBank/DDBJ databases">
        <title>Genomic Encyclopedia of Archaeal and Bacterial Type Strains, Phase II (KMG-II): from individual species to whole genera.</title>
        <authorList>
            <person name="Goeker M."/>
        </authorList>
    </citation>
    <scope>NUCLEOTIDE SEQUENCE [LARGE SCALE GENOMIC DNA]</scope>
    <source>
        <strain evidence="2 3">DSM 19034</strain>
    </source>
</reference>
<evidence type="ECO:0000313" key="3">
    <source>
        <dbReference type="Proteomes" id="UP000295499"/>
    </source>
</evidence>
<dbReference type="SMART" id="SM00100">
    <property type="entry name" value="cNMP"/>
    <property type="match status" value="1"/>
</dbReference>
<dbReference type="RefSeq" id="WP_133557658.1">
    <property type="nucleotide sequence ID" value="NZ_SNWM01000004.1"/>
</dbReference>
<dbReference type="AlphaFoldDB" id="A0A4R6IGE6"/>
<evidence type="ECO:0000259" key="1">
    <source>
        <dbReference type="PROSITE" id="PS50042"/>
    </source>
</evidence>
<keyword evidence="3" id="KW-1185">Reference proteome</keyword>
<dbReference type="Pfam" id="PF00027">
    <property type="entry name" value="cNMP_binding"/>
    <property type="match status" value="1"/>
</dbReference>
<sequence length="194" mass="22759">MRYAKLYENFSRYTLIAESEYARIEDLLVKRYIKKKHVLIERGEVSRYVYFVLNGSVRSYTLDQSGVEHVMQLAFEGHWITDLSSFITQNPGEMIVEAIEDTEVLLLAHHDLQLLFEEIPALEKFFRKLYERAYVSLQKRVTNRESVSAKERYLELIALQPHIAQRIPLIYIASYLGITPESLSRIRNSIANEK</sequence>
<accession>A0A4R6IGE6</accession>
<evidence type="ECO:0000313" key="2">
    <source>
        <dbReference type="EMBL" id="TDO20841.1"/>
    </source>
</evidence>
<name>A0A4R6IGE6_9SPHI</name>
<dbReference type="EMBL" id="SNWM01000004">
    <property type="protein sequence ID" value="TDO20841.1"/>
    <property type="molecule type" value="Genomic_DNA"/>
</dbReference>
<feature type="domain" description="Cyclic nucleotide-binding" evidence="1">
    <location>
        <begin position="12"/>
        <end position="133"/>
    </location>
</feature>
<proteinExistence type="predicted"/>
<dbReference type="InterPro" id="IPR000595">
    <property type="entry name" value="cNMP-bd_dom"/>
</dbReference>
<dbReference type="InterPro" id="IPR014710">
    <property type="entry name" value="RmlC-like_jellyroll"/>
</dbReference>
<dbReference type="Gene3D" id="2.60.120.10">
    <property type="entry name" value="Jelly Rolls"/>
    <property type="match status" value="1"/>
</dbReference>
<dbReference type="CDD" id="cd00038">
    <property type="entry name" value="CAP_ED"/>
    <property type="match status" value="1"/>
</dbReference>
<organism evidence="2 3">
    <name type="scientific">Pedobacter duraquae</name>
    <dbReference type="NCBI Taxonomy" id="425511"/>
    <lineage>
        <taxon>Bacteria</taxon>
        <taxon>Pseudomonadati</taxon>
        <taxon>Bacteroidota</taxon>
        <taxon>Sphingobacteriia</taxon>
        <taxon>Sphingobacteriales</taxon>
        <taxon>Sphingobacteriaceae</taxon>
        <taxon>Pedobacter</taxon>
    </lineage>
</organism>
<dbReference type="Proteomes" id="UP000295499">
    <property type="component" value="Unassembled WGS sequence"/>
</dbReference>